<keyword evidence="2" id="KW-1185">Reference proteome</keyword>
<gene>
    <name evidence="1" type="ORF">C4D60_Mb11t18270</name>
</gene>
<reference evidence="1 2" key="1">
    <citation type="journal article" date="2019" name="Nat. Plants">
        <title>Genome sequencing of Musa balbisiana reveals subgenome evolution and function divergence in polyploid bananas.</title>
        <authorList>
            <person name="Yao X."/>
        </authorList>
    </citation>
    <scope>NUCLEOTIDE SEQUENCE [LARGE SCALE GENOMIC DNA]</scope>
    <source>
        <strain evidence="2">cv. DH-PKW</strain>
        <tissue evidence="1">Leaves</tissue>
    </source>
</reference>
<accession>A0A4S8J4Z8</accession>
<dbReference type="EMBL" id="PYDT01000007">
    <property type="protein sequence ID" value="THU56537.1"/>
    <property type="molecule type" value="Genomic_DNA"/>
</dbReference>
<dbReference type="AlphaFoldDB" id="A0A4S8J4Z8"/>
<dbReference type="PANTHER" id="PTHR33052">
    <property type="entry name" value="DUF4228 DOMAIN PROTEIN-RELATED"/>
    <property type="match status" value="1"/>
</dbReference>
<comment type="caution">
    <text evidence="1">The sequence shown here is derived from an EMBL/GenBank/DDBJ whole genome shotgun (WGS) entry which is preliminary data.</text>
</comment>
<protein>
    <submittedName>
        <fullName evidence="1">Uncharacterized protein</fullName>
    </submittedName>
</protein>
<sequence>MGNGASCVPRIRRAEAGTAKLVGPDGVLRRIEAPAGAAEIMMEYPGHVVARAEEVARTRRVAGMRADEELLAGGAYLLLPMDRVGCRLSDGQIEVLLDVVRGRRRRRGRKEGSCGGGGRVFPEVAGGEEGKTAVLGGEVTGFSGKRVGGCRQWRPALDTIHESKSN</sequence>
<name>A0A4S8J4Z8_MUSBA</name>
<dbReference type="InterPro" id="IPR025322">
    <property type="entry name" value="PADRE_dom"/>
</dbReference>
<proteinExistence type="predicted"/>
<evidence type="ECO:0000313" key="1">
    <source>
        <dbReference type="EMBL" id="THU56537.1"/>
    </source>
</evidence>
<evidence type="ECO:0000313" key="2">
    <source>
        <dbReference type="Proteomes" id="UP000317650"/>
    </source>
</evidence>
<organism evidence="1 2">
    <name type="scientific">Musa balbisiana</name>
    <name type="common">Banana</name>
    <dbReference type="NCBI Taxonomy" id="52838"/>
    <lineage>
        <taxon>Eukaryota</taxon>
        <taxon>Viridiplantae</taxon>
        <taxon>Streptophyta</taxon>
        <taxon>Embryophyta</taxon>
        <taxon>Tracheophyta</taxon>
        <taxon>Spermatophyta</taxon>
        <taxon>Magnoliopsida</taxon>
        <taxon>Liliopsida</taxon>
        <taxon>Zingiberales</taxon>
        <taxon>Musaceae</taxon>
        <taxon>Musa</taxon>
    </lineage>
</organism>
<dbReference type="Proteomes" id="UP000317650">
    <property type="component" value="Chromosome 11"/>
</dbReference>
<dbReference type="Pfam" id="PF14009">
    <property type="entry name" value="PADRE"/>
    <property type="match status" value="1"/>
</dbReference>